<feature type="region of interest" description="Disordered" evidence="1">
    <location>
        <begin position="981"/>
        <end position="1038"/>
    </location>
</feature>
<feature type="region of interest" description="Disordered" evidence="1">
    <location>
        <begin position="240"/>
        <end position="280"/>
    </location>
</feature>
<feature type="compositionally biased region" description="Polar residues" evidence="1">
    <location>
        <begin position="1083"/>
        <end position="1095"/>
    </location>
</feature>
<feature type="region of interest" description="Disordered" evidence="1">
    <location>
        <begin position="649"/>
        <end position="706"/>
    </location>
</feature>
<evidence type="ECO:0000313" key="3">
    <source>
        <dbReference type="EMBL" id="KAK1371917.1"/>
    </source>
</evidence>
<evidence type="ECO:0000313" key="4">
    <source>
        <dbReference type="Proteomes" id="UP001237642"/>
    </source>
</evidence>
<feature type="compositionally biased region" description="Polar residues" evidence="1">
    <location>
        <begin position="891"/>
        <end position="910"/>
    </location>
</feature>
<feature type="region of interest" description="Disordered" evidence="1">
    <location>
        <begin position="556"/>
        <end position="596"/>
    </location>
</feature>
<name>A0AAD8HR66_9APIA</name>
<dbReference type="InterPro" id="IPR003618">
    <property type="entry name" value="TFIIS_cen_dom"/>
</dbReference>
<feature type="compositionally biased region" description="Basic and acidic residues" evidence="1">
    <location>
        <begin position="671"/>
        <end position="704"/>
    </location>
</feature>
<dbReference type="PANTHER" id="PTHR11477:SF20">
    <property type="entry name" value="SPOC DOMAIN _ TRANSCRIPTION ELONGATION FACTOR S-II PROTEIN"/>
    <property type="match status" value="1"/>
</dbReference>
<feature type="region of interest" description="Disordered" evidence="1">
    <location>
        <begin position="171"/>
        <end position="226"/>
    </location>
</feature>
<dbReference type="Gene3D" id="1.10.472.30">
    <property type="entry name" value="Transcription elongation factor S-II, central domain"/>
    <property type="match status" value="1"/>
</dbReference>
<evidence type="ECO:0000259" key="2">
    <source>
        <dbReference type="PROSITE" id="PS51321"/>
    </source>
</evidence>
<feature type="compositionally biased region" description="Polar residues" evidence="1">
    <location>
        <begin position="171"/>
        <end position="220"/>
    </location>
</feature>
<dbReference type="AlphaFoldDB" id="A0AAD8HR66"/>
<dbReference type="Pfam" id="PF07744">
    <property type="entry name" value="SPOC"/>
    <property type="match status" value="1"/>
</dbReference>
<dbReference type="PANTHER" id="PTHR11477">
    <property type="entry name" value="TRANSCRIPTION FACTOR S-II ZINC FINGER DOMAIN-CONTAINING PROTEIN"/>
    <property type="match status" value="1"/>
</dbReference>
<keyword evidence="4" id="KW-1185">Reference proteome</keyword>
<dbReference type="Pfam" id="PF07500">
    <property type="entry name" value="TFIIS_M"/>
    <property type="match status" value="1"/>
</dbReference>
<dbReference type="SUPFAM" id="SSF46942">
    <property type="entry name" value="Elongation factor TFIIS domain 2"/>
    <property type="match status" value="1"/>
</dbReference>
<sequence length="1124" mass="124236">MSNNLVSQQLTVSNTDMGQMEPAFAKVDSSVNMQMGVMGSISDVYASHQFSMSDQQMQLVDPLSYIPVPPNFTMSNSHIGNMQPVVDNMGLHNLRPDQKDGHMDAMLSNPGSQKLFQPNKRKAAVEPMFNNTVPRQLSMPNKRAAHMEPLPTSHEFPNYSVTNRKGGQLQSISAVSGSQPPASNRKTVKNDSNSNKPGSQRQQTSKGRTVQIATPRQTESFEGVRSKMRESLASALALVNQNQSTSPKQEKSPLPKVDNSPEAVTQDVRLAESTSAPVDPDVVHENMKDALQSKEISSGDKPSHHLNTFAENITHEGMENLPGTWKNDVPVSLYNAVLPEDEVAFTDSFFAKDELLQGHGLSWEWEIGMEVDTKPQLQASRDINVVGHDDEPKVKRSDNLTLKTEEKVNQAANHAGVGRDKSFHTVRTPEKLAFEIEAELFKLFGGVNKKYKEKGRSLMFNLKDKNNPELREKVMSGDITPEKLCSMTAEELASKELSEWRTAKAEELAQMIVLPEDGDRRRLVKKTHKGEYQVEVEQDDGVSVEVSVGATSLGQFRRNDKEKLPPSSSETDELKDSKNVESEKGSTEILDPSYSLTIPADGTDLMQGLIEDEFKDAEFLPPIVSLDEFMESLNSEPPFDNLAADAQTKTSLEKGSTETGEKSGSSNLASKDVDNRAGKAKETDSKMTKQDAEEKSSDHVKEQKQLSPEITSMAERVWEGALQLHISALVTVIGLYRSGEKTSTKEWPSSLEIKGRVRLDAFEKFLQELPMSRSRAVMVIHFVLKAESSADDRASLREVVDSYVLDERLGFAEPASGMELYLCPPHPKILELLGKHLSKDQTELINSTDNGLIGVVVWRKANTSSAISPNSTSHHKHSSKKQQNFRRQEKNTNVNANMTSRTPIPSTQAPIRSVALPPGNDDDDIPPGFGPGNSRDDDDLPEFSFSGNSNPTPQSSRLTSNPPHPLRPVDQIRELIQKYGKPAECDSTKNWQDKRGAGLGIQSWDDDDDDDIPEWRPDAPLTQVQTRPPARGFHQPIQPHMVNQPATTQHVLSPQVAMPPINMIQNNPSWQQGGGRWVAQPPGFQQNSLGSQLNVGQFQGGAPPQAGQPPPGNWRRDAPRSRGF</sequence>
<dbReference type="InterPro" id="IPR036575">
    <property type="entry name" value="TFIIS_cen_dom_sf"/>
</dbReference>
<reference evidence="3" key="2">
    <citation type="submission" date="2023-05" db="EMBL/GenBank/DDBJ databases">
        <authorList>
            <person name="Schelkunov M.I."/>
        </authorList>
    </citation>
    <scope>NUCLEOTIDE SEQUENCE</scope>
    <source>
        <strain evidence="3">Hsosn_3</strain>
        <tissue evidence="3">Leaf</tissue>
    </source>
</reference>
<reference evidence="3" key="1">
    <citation type="submission" date="2023-02" db="EMBL/GenBank/DDBJ databases">
        <title>Genome of toxic invasive species Heracleum sosnowskyi carries increased number of genes despite the absence of recent whole-genome duplications.</title>
        <authorList>
            <person name="Schelkunov M."/>
            <person name="Shtratnikova V."/>
            <person name="Makarenko M."/>
            <person name="Klepikova A."/>
            <person name="Omelchenko D."/>
            <person name="Novikova G."/>
            <person name="Obukhova E."/>
            <person name="Bogdanov V."/>
            <person name="Penin A."/>
            <person name="Logacheva M."/>
        </authorList>
    </citation>
    <scope>NUCLEOTIDE SEQUENCE</scope>
    <source>
        <strain evidence="3">Hsosn_3</strain>
        <tissue evidence="3">Leaf</tissue>
    </source>
</reference>
<dbReference type="PROSITE" id="PS51321">
    <property type="entry name" value="TFIIS_CENTRAL"/>
    <property type="match status" value="1"/>
</dbReference>
<gene>
    <name evidence="3" type="ORF">POM88_038009</name>
</gene>
<feature type="compositionally biased region" description="Basic and acidic residues" evidence="1">
    <location>
        <begin position="572"/>
        <end position="586"/>
    </location>
</feature>
<feature type="compositionally biased region" description="Basic residues" evidence="1">
    <location>
        <begin position="873"/>
        <end position="884"/>
    </location>
</feature>
<organism evidence="3 4">
    <name type="scientific">Heracleum sosnowskyi</name>
    <dbReference type="NCBI Taxonomy" id="360622"/>
    <lineage>
        <taxon>Eukaryota</taxon>
        <taxon>Viridiplantae</taxon>
        <taxon>Streptophyta</taxon>
        <taxon>Embryophyta</taxon>
        <taxon>Tracheophyta</taxon>
        <taxon>Spermatophyta</taxon>
        <taxon>Magnoliopsida</taxon>
        <taxon>eudicotyledons</taxon>
        <taxon>Gunneridae</taxon>
        <taxon>Pentapetalae</taxon>
        <taxon>asterids</taxon>
        <taxon>campanulids</taxon>
        <taxon>Apiales</taxon>
        <taxon>Apiaceae</taxon>
        <taxon>Apioideae</taxon>
        <taxon>apioid superclade</taxon>
        <taxon>Tordylieae</taxon>
        <taxon>Tordyliinae</taxon>
        <taxon>Heracleum</taxon>
    </lineage>
</organism>
<feature type="compositionally biased region" description="Basic and acidic residues" evidence="1">
    <location>
        <begin position="981"/>
        <end position="996"/>
    </location>
</feature>
<dbReference type="Proteomes" id="UP001237642">
    <property type="component" value="Unassembled WGS sequence"/>
</dbReference>
<protein>
    <submittedName>
        <fullName evidence="3">TFIIS central domain-containing protein</fullName>
    </submittedName>
</protein>
<feature type="domain" description="TFIIS central" evidence="2">
    <location>
        <begin position="408"/>
        <end position="520"/>
    </location>
</feature>
<dbReference type="GO" id="GO:0005634">
    <property type="term" value="C:nucleus"/>
    <property type="evidence" value="ECO:0007669"/>
    <property type="project" value="TreeGrafter"/>
</dbReference>
<accession>A0AAD8HR66</accession>
<dbReference type="SMART" id="SM00510">
    <property type="entry name" value="TFS2M"/>
    <property type="match status" value="1"/>
</dbReference>
<dbReference type="InterPro" id="IPR012921">
    <property type="entry name" value="SPOC_C"/>
</dbReference>
<evidence type="ECO:0000256" key="1">
    <source>
        <dbReference type="SAM" id="MobiDB-lite"/>
    </source>
</evidence>
<dbReference type="EMBL" id="JAUIZM010000008">
    <property type="protein sequence ID" value="KAK1371917.1"/>
    <property type="molecule type" value="Genomic_DNA"/>
</dbReference>
<feature type="compositionally biased region" description="Basic and acidic residues" evidence="1">
    <location>
        <begin position="1114"/>
        <end position="1124"/>
    </location>
</feature>
<feature type="compositionally biased region" description="Low complexity" evidence="1">
    <location>
        <begin position="1096"/>
        <end position="1105"/>
    </location>
</feature>
<feature type="region of interest" description="Disordered" evidence="1">
    <location>
        <begin position="1064"/>
        <end position="1124"/>
    </location>
</feature>
<feature type="region of interest" description="Disordered" evidence="1">
    <location>
        <begin position="865"/>
        <end position="967"/>
    </location>
</feature>
<feature type="compositionally biased region" description="Polar residues" evidence="1">
    <location>
        <begin position="945"/>
        <end position="961"/>
    </location>
</feature>
<proteinExistence type="predicted"/>
<dbReference type="CDD" id="cd21538">
    <property type="entry name" value="SPOC_TFIIS"/>
    <property type="match status" value="1"/>
</dbReference>
<comment type="caution">
    <text evidence="3">The sequence shown here is derived from an EMBL/GenBank/DDBJ whole genome shotgun (WGS) entry which is preliminary data.</text>
</comment>
<feature type="compositionally biased region" description="Basic and acidic residues" evidence="1">
    <location>
        <begin position="651"/>
        <end position="661"/>
    </location>
</feature>
<dbReference type="GO" id="GO:0006351">
    <property type="term" value="P:DNA-templated transcription"/>
    <property type="evidence" value="ECO:0007669"/>
    <property type="project" value="InterPro"/>
</dbReference>